<dbReference type="PANTHER" id="PTHR45910:SF1">
    <property type="entry name" value="N-ALPHA-ACETYLTRANSFERASE 20"/>
    <property type="match status" value="1"/>
</dbReference>
<evidence type="ECO:0000256" key="6">
    <source>
        <dbReference type="ARBA" id="ARBA00039529"/>
    </source>
</evidence>
<proteinExistence type="inferred from homology"/>
<dbReference type="CDD" id="cd04301">
    <property type="entry name" value="NAT_SF"/>
    <property type="match status" value="1"/>
</dbReference>
<evidence type="ECO:0000256" key="14">
    <source>
        <dbReference type="ARBA" id="ARBA00047402"/>
    </source>
</evidence>
<gene>
    <name evidence="20" type="primary">EGR_06637</name>
    <name evidence="18" type="ORF">EgrG_000252000</name>
</gene>
<name>A0A068WPC8_ECHGR</name>
<dbReference type="GO" id="GO:0031416">
    <property type="term" value="C:NatB complex"/>
    <property type="evidence" value="ECO:0007669"/>
    <property type="project" value="TreeGrafter"/>
</dbReference>
<dbReference type="EMBL" id="LK028580">
    <property type="protein sequence ID" value="CDS20304.1"/>
    <property type="molecule type" value="Genomic_DNA"/>
</dbReference>
<evidence type="ECO:0000313" key="18">
    <source>
        <dbReference type="EMBL" id="CDS20304.1"/>
    </source>
</evidence>
<dbReference type="GO" id="GO:0120518">
    <property type="term" value="F:protein N-terminal-methionine acetyltransferase activity"/>
    <property type="evidence" value="ECO:0007669"/>
    <property type="project" value="UniProtKB-EC"/>
</dbReference>
<dbReference type="InterPro" id="IPR000182">
    <property type="entry name" value="GNAT_dom"/>
</dbReference>
<evidence type="ECO:0000256" key="10">
    <source>
        <dbReference type="ARBA" id="ARBA00042723"/>
    </source>
</evidence>
<reference evidence="18 19" key="1">
    <citation type="journal article" date="2013" name="Nature">
        <title>The genomes of four tapeworm species reveal adaptations to parasitism.</title>
        <authorList>
            <person name="Tsai I.J."/>
            <person name="Zarowiecki M."/>
            <person name="Holroyd N."/>
            <person name="Garciarrubio A."/>
            <person name="Sanchez-Flores A."/>
            <person name="Brooks K.L."/>
            <person name="Tracey A."/>
            <person name="Bobes R.J."/>
            <person name="Fragoso G."/>
            <person name="Sciutto E."/>
            <person name="Aslett M."/>
            <person name="Beasley H."/>
            <person name="Bennett H.M."/>
            <person name="Cai J."/>
            <person name="Camicia F."/>
            <person name="Clark R."/>
            <person name="Cucher M."/>
            <person name="De Silva N."/>
            <person name="Day T.A."/>
            <person name="Deplazes P."/>
            <person name="Estrada K."/>
            <person name="Fernandez C."/>
            <person name="Holland P.W."/>
            <person name="Hou J."/>
            <person name="Hu S."/>
            <person name="Huckvale T."/>
            <person name="Hung S.S."/>
            <person name="Kamenetzky L."/>
            <person name="Keane J.A."/>
            <person name="Kiss F."/>
            <person name="Koziol U."/>
            <person name="Lambert O."/>
            <person name="Liu K."/>
            <person name="Luo X."/>
            <person name="Luo Y."/>
            <person name="Macchiaroli N."/>
            <person name="Nichol S."/>
            <person name="Paps J."/>
            <person name="Parkinson J."/>
            <person name="Pouchkina-Stantcheva N."/>
            <person name="Riddiford N."/>
            <person name="Rosenzvit M."/>
            <person name="Salinas G."/>
            <person name="Wasmuth J.D."/>
            <person name="Zamanian M."/>
            <person name="Zheng Y."/>
            <person name="Cai X."/>
            <person name="Soberon X."/>
            <person name="Olson P.D."/>
            <person name="Laclette J.P."/>
            <person name="Brehm K."/>
            <person name="Berriman M."/>
            <person name="Garciarrubio A."/>
            <person name="Bobes R.J."/>
            <person name="Fragoso G."/>
            <person name="Sanchez-Flores A."/>
            <person name="Estrada K."/>
            <person name="Cevallos M.A."/>
            <person name="Morett E."/>
            <person name="Gonzalez V."/>
            <person name="Portillo T."/>
            <person name="Ochoa-Leyva A."/>
            <person name="Jose M.V."/>
            <person name="Sciutto E."/>
            <person name="Landa A."/>
            <person name="Jimenez L."/>
            <person name="Valdes V."/>
            <person name="Carrero J.C."/>
            <person name="Larralde C."/>
            <person name="Morales-Montor J."/>
            <person name="Limon-Lason J."/>
            <person name="Soberon X."/>
            <person name="Laclette J.P."/>
        </authorList>
    </citation>
    <scope>NUCLEOTIDE SEQUENCE [LARGE SCALE GENOMIC DNA]</scope>
</reference>
<evidence type="ECO:0000256" key="15">
    <source>
        <dbReference type="ARBA" id="ARBA00048177"/>
    </source>
</evidence>
<evidence type="ECO:0000256" key="9">
    <source>
        <dbReference type="ARBA" id="ARBA00042702"/>
    </source>
</evidence>
<comment type="catalytic activity">
    <reaction evidence="14">
        <text>N-terminal L-methionyl-L-asparaginyl-[protein] + acetyl-CoA = N-terminal N(alpha)-acetyl-L-methionyl-L-asparaginyl-[protein] + CoA + H(+)</text>
        <dbReference type="Rhea" id="RHEA:50484"/>
        <dbReference type="Rhea" id="RHEA-COMP:12694"/>
        <dbReference type="Rhea" id="RHEA-COMP:12695"/>
        <dbReference type="ChEBI" id="CHEBI:15378"/>
        <dbReference type="ChEBI" id="CHEBI:57287"/>
        <dbReference type="ChEBI" id="CHEBI:57288"/>
        <dbReference type="ChEBI" id="CHEBI:133356"/>
        <dbReference type="ChEBI" id="CHEBI:133358"/>
        <dbReference type="EC" id="2.3.1.254"/>
    </reaction>
</comment>
<comment type="subunit">
    <text evidence="4">Component of the N-terminal acetyltransferase B (NatB) complex which is composed of NAA20 and NAA25.</text>
</comment>
<protein>
    <recommendedName>
        <fullName evidence="6">N-alpha-acetyltransferase 20</fullName>
        <ecNumber evidence="5">2.3.1.254</ecNumber>
    </recommendedName>
    <alternativeName>
        <fullName evidence="10">Methionine N-acetyltransferase</fullName>
    </alternativeName>
    <alternativeName>
        <fullName evidence="7">N-acetyltransferase 5</fullName>
    </alternativeName>
    <alternativeName>
        <fullName evidence="11">N-terminal acetyltransferase B complex catalytic subunit NAA20</fullName>
    </alternativeName>
    <alternativeName>
        <fullName evidence="9">N-terminal acetyltransferase B complex catalytic subunit NAT5</fullName>
    </alternativeName>
    <alternativeName>
        <fullName evidence="8">NatB catalytic subunit</fullName>
    </alternativeName>
</protein>
<keyword evidence="1 18" id="KW-0808">Transferase</keyword>
<comment type="function">
    <text evidence="12">Catalytic subunit of the NatB complex which catalyzes acetylation of the N-terminal methionine residues of peptides beginning with Met-Asp, Met-Glu, Met-Asn and Met-Gln. Proteins with cell cycle functions are overrepresented in the pool of NatB substrates. Required for maintaining the structure and function of actomyosin fibers and for proper cellular migration.</text>
</comment>
<comment type="similarity">
    <text evidence="3">Belongs to the acetyltransferase family. ARD1 subfamily.</text>
</comment>
<keyword evidence="2" id="KW-0012">Acyltransferase</keyword>
<dbReference type="Pfam" id="PF00583">
    <property type="entry name" value="Acetyltransf_1"/>
    <property type="match status" value="1"/>
</dbReference>
<dbReference type="Proteomes" id="UP000492820">
    <property type="component" value="Unassembled WGS sequence"/>
</dbReference>
<dbReference type="PROSITE" id="PS51186">
    <property type="entry name" value="GNAT"/>
    <property type="match status" value="1"/>
</dbReference>
<evidence type="ECO:0000256" key="13">
    <source>
        <dbReference type="ARBA" id="ARBA00047385"/>
    </source>
</evidence>
<evidence type="ECO:0000256" key="5">
    <source>
        <dbReference type="ARBA" id="ARBA00039120"/>
    </source>
</evidence>
<evidence type="ECO:0000256" key="4">
    <source>
        <dbReference type="ARBA" id="ARBA00038748"/>
    </source>
</evidence>
<comment type="catalytic activity">
    <reaction evidence="15">
        <text>N-terminal L-methionyl-L-glutaminyl-[protein] + acetyl-CoA = N-terminal N(alpha)-acetyl-L-methionyl-L-glutaminyl-[protein] + CoA + H(+)</text>
        <dbReference type="Rhea" id="RHEA:50492"/>
        <dbReference type="Rhea" id="RHEA-COMP:12698"/>
        <dbReference type="Rhea" id="RHEA-COMP:12699"/>
        <dbReference type="ChEBI" id="CHEBI:15378"/>
        <dbReference type="ChEBI" id="CHEBI:57287"/>
        <dbReference type="ChEBI" id="CHEBI:57288"/>
        <dbReference type="ChEBI" id="CHEBI:133361"/>
        <dbReference type="ChEBI" id="CHEBI:133362"/>
        <dbReference type="EC" id="2.3.1.254"/>
    </reaction>
</comment>
<evidence type="ECO:0000313" key="20">
    <source>
        <dbReference type="WBParaSite" id="EgrG_000252000"/>
    </source>
</evidence>
<evidence type="ECO:0000259" key="17">
    <source>
        <dbReference type="PROSITE" id="PS51186"/>
    </source>
</evidence>
<evidence type="ECO:0000256" key="7">
    <source>
        <dbReference type="ARBA" id="ARBA00041220"/>
    </source>
</evidence>
<dbReference type="SUPFAM" id="SSF55729">
    <property type="entry name" value="Acyl-CoA N-acyltransferases (Nat)"/>
    <property type="match status" value="1"/>
</dbReference>
<dbReference type="WBParaSite" id="EgrG_000252000">
    <property type="protein sequence ID" value="EgrG_000252000"/>
    <property type="gene ID" value="EgrG_000252000"/>
</dbReference>
<evidence type="ECO:0000256" key="8">
    <source>
        <dbReference type="ARBA" id="ARBA00042295"/>
    </source>
</evidence>
<dbReference type="InterPro" id="IPR051646">
    <property type="entry name" value="NatB_acetyltransferase_subunit"/>
</dbReference>
<evidence type="ECO:0000313" key="19">
    <source>
        <dbReference type="Proteomes" id="UP000492820"/>
    </source>
</evidence>
<dbReference type="EC" id="2.3.1.254" evidence="5"/>
<comment type="catalytic activity">
    <reaction evidence="16">
        <text>N-terminal L-methionyl-L-glutamyl-[protein] + acetyl-CoA = N-terminal N(alpha)-acetyl-L-methionyl-L-glutamyl-[protein] + CoA + H(+)</text>
        <dbReference type="Rhea" id="RHEA:50488"/>
        <dbReference type="Rhea" id="RHEA-COMP:12696"/>
        <dbReference type="Rhea" id="RHEA-COMP:12697"/>
        <dbReference type="ChEBI" id="CHEBI:15378"/>
        <dbReference type="ChEBI" id="CHEBI:57287"/>
        <dbReference type="ChEBI" id="CHEBI:57288"/>
        <dbReference type="ChEBI" id="CHEBI:133359"/>
        <dbReference type="ChEBI" id="CHEBI:133360"/>
        <dbReference type="EC" id="2.3.1.254"/>
    </reaction>
</comment>
<feature type="domain" description="N-acetyltransferase" evidence="17">
    <location>
        <begin position="2"/>
        <end position="184"/>
    </location>
</feature>
<evidence type="ECO:0000256" key="1">
    <source>
        <dbReference type="ARBA" id="ARBA00022679"/>
    </source>
</evidence>
<accession>A0A068WPC8</accession>
<evidence type="ECO:0000256" key="3">
    <source>
        <dbReference type="ARBA" id="ARBA00025786"/>
    </source>
</evidence>
<comment type="catalytic activity">
    <reaction evidence="13">
        <text>N-terminal L-methionyl-L-aspartyl-[protein] + acetyl-CoA = N-terminal N(alpha)-acetyl-L-methionyl-L-aspartyl-[protein] + CoA + H(+)</text>
        <dbReference type="Rhea" id="RHEA:50480"/>
        <dbReference type="Rhea" id="RHEA-COMP:12692"/>
        <dbReference type="Rhea" id="RHEA-COMP:12693"/>
        <dbReference type="ChEBI" id="CHEBI:15378"/>
        <dbReference type="ChEBI" id="CHEBI:57287"/>
        <dbReference type="ChEBI" id="CHEBI:57288"/>
        <dbReference type="ChEBI" id="CHEBI:133045"/>
        <dbReference type="ChEBI" id="CHEBI:133063"/>
        <dbReference type="EC" id="2.3.1.254"/>
    </reaction>
</comment>
<dbReference type="PANTHER" id="PTHR45910">
    <property type="entry name" value="N-ALPHA-ACETYLTRANSFERASE 20"/>
    <property type="match status" value="1"/>
</dbReference>
<evidence type="ECO:0000256" key="12">
    <source>
        <dbReference type="ARBA" id="ARBA00046112"/>
    </source>
</evidence>
<dbReference type="InterPro" id="IPR016181">
    <property type="entry name" value="Acyl_CoA_acyltransferase"/>
</dbReference>
<evidence type="ECO:0000256" key="2">
    <source>
        <dbReference type="ARBA" id="ARBA00023315"/>
    </source>
</evidence>
<dbReference type="OrthoDB" id="10264728at2759"/>
<dbReference type="Gene3D" id="3.40.630.30">
    <property type="match status" value="1"/>
</dbReference>
<reference evidence="18" key="2">
    <citation type="submission" date="2014-06" db="EMBL/GenBank/DDBJ databases">
        <authorList>
            <person name="Aslett M."/>
        </authorList>
    </citation>
    <scope>NUCLEOTIDE SEQUENCE</scope>
</reference>
<sequence>MATYREFNIFDLLRFANVNLDPFTETYSSSYYMQYMSMWPEYMRVAESPILTVFASKADSVLGGRVMGYMIAKSEGYGENWHGHVTALSVAPEYRRMGLASRLMLEFEDTSDRQVQLFHEFNCVWPVGFVEKKCYFADLFVRASNELGHSVYTKLGYIIYRRVLNYYAGKDDGEDAFDMRKALSADKDRRSVKPMTRPVHVDELEFT</sequence>
<evidence type="ECO:0000256" key="11">
    <source>
        <dbReference type="ARBA" id="ARBA00042743"/>
    </source>
</evidence>
<organism evidence="18">
    <name type="scientific">Echinococcus granulosus</name>
    <name type="common">Hydatid tapeworm</name>
    <dbReference type="NCBI Taxonomy" id="6210"/>
    <lineage>
        <taxon>Eukaryota</taxon>
        <taxon>Metazoa</taxon>
        <taxon>Spiralia</taxon>
        <taxon>Lophotrochozoa</taxon>
        <taxon>Platyhelminthes</taxon>
        <taxon>Cestoda</taxon>
        <taxon>Eucestoda</taxon>
        <taxon>Cyclophyllidea</taxon>
        <taxon>Taeniidae</taxon>
        <taxon>Echinococcus</taxon>
        <taxon>Echinococcus granulosus group</taxon>
    </lineage>
</organism>
<dbReference type="AlphaFoldDB" id="A0A068WPC8"/>
<reference evidence="20" key="3">
    <citation type="submission" date="2020-10" db="UniProtKB">
        <authorList>
            <consortium name="WormBaseParasite"/>
        </authorList>
    </citation>
    <scope>IDENTIFICATION</scope>
</reference>
<evidence type="ECO:0000256" key="16">
    <source>
        <dbReference type="ARBA" id="ARBA00048890"/>
    </source>
</evidence>